<proteinExistence type="predicted"/>
<evidence type="ECO:0000256" key="1">
    <source>
        <dbReference type="SAM" id="Coils"/>
    </source>
</evidence>
<dbReference type="EMBL" id="SNRW01000244">
    <property type="protein sequence ID" value="KAA6402384.1"/>
    <property type="molecule type" value="Genomic_DNA"/>
</dbReference>
<evidence type="ECO:0000313" key="2">
    <source>
        <dbReference type="EMBL" id="KAA6402384.1"/>
    </source>
</evidence>
<accession>A0A5J4X578</accession>
<evidence type="ECO:0000313" key="3">
    <source>
        <dbReference type="Proteomes" id="UP000324800"/>
    </source>
</evidence>
<feature type="coiled-coil region" evidence="1">
    <location>
        <begin position="133"/>
        <end position="160"/>
    </location>
</feature>
<comment type="caution">
    <text evidence="2">The sequence shown here is derived from an EMBL/GenBank/DDBJ whole genome shotgun (WGS) entry which is preliminary data.</text>
</comment>
<dbReference type="Proteomes" id="UP000324800">
    <property type="component" value="Unassembled WGS sequence"/>
</dbReference>
<name>A0A5J4X578_9EUKA</name>
<protein>
    <submittedName>
        <fullName evidence="2">Uncharacterized protein</fullName>
    </submittedName>
</protein>
<dbReference type="AlphaFoldDB" id="A0A5J4X578"/>
<reference evidence="2 3" key="1">
    <citation type="submission" date="2019-03" db="EMBL/GenBank/DDBJ databases">
        <title>Single cell metagenomics reveals metabolic interactions within the superorganism composed of flagellate Streblomastix strix and complex community of Bacteroidetes bacteria on its surface.</title>
        <authorList>
            <person name="Treitli S.C."/>
            <person name="Kolisko M."/>
            <person name="Husnik F."/>
            <person name="Keeling P."/>
            <person name="Hampl V."/>
        </authorList>
    </citation>
    <scope>NUCLEOTIDE SEQUENCE [LARGE SCALE GENOMIC DNA]</scope>
    <source>
        <strain evidence="2">ST1C</strain>
    </source>
</reference>
<sequence length="172" mass="19723">MKDIDVDVDVDVDIDVVVDADAQFGQYETETHSNQRISNILQIAGQFPSAQIRKVAKQEIHNALIEFNNLNQLGITRENKSQQDNYNHFTNKGLNQRNGNLKLNEEKENMNIVESEVLQGVTLDLRRAVMHMLDKVTLIVDEAAEQIQSEKNKINMTVKKILETIHQIQKEE</sequence>
<organism evidence="2 3">
    <name type="scientific">Streblomastix strix</name>
    <dbReference type="NCBI Taxonomy" id="222440"/>
    <lineage>
        <taxon>Eukaryota</taxon>
        <taxon>Metamonada</taxon>
        <taxon>Preaxostyla</taxon>
        <taxon>Oxymonadida</taxon>
        <taxon>Streblomastigidae</taxon>
        <taxon>Streblomastix</taxon>
    </lineage>
</organism>
<gene>
    <name evidence="2" type="ORF">EZS28_002085</name>
</gene>
<keyword evidence="1" id="KW-0175">Coiled coil</keyword>